<name>A0A6J6MH91_9ZZZZ</name>
<dbReference type="Pfam" id="PF04734">
    <property type="entry name" value="Ceramidase_alk"/>
    <property type="match status" value="1"/>
</dbReference>
<evidence type="ECO:0000313" key="3">
    <source>
        <dbReference type="EMBL" id="CAB4671693.1"/>
    </source>
</evidence>
<reference evidence="3" key="1">
    <citation type="submission" date="2020-05" db="EMBL/GenBank/DDBJ databases">
        <authorList>
            <person name="Chiriac C."/>
            <person name="Salcher M."/>
            <person name="Ghai R."/>
            <person name="Kavagutti S V."/>
        </authorList>
    </citation>
    <scope>NUCLEOTIDE SEQUENCE</scope>
</reference>
<evidence type="ECO:0000313" key="2">
    <source>
        <dbReference type="EMBL" id="CAB4594454.1"/>
    </source>
</evidence>
<organism evidence="3">
    <name type="scientific">freshwater metagenome</name>
    <dbReference type="NCBI Taxonomy" id="449393"/>
    <lineage>
        <taxon>unclassified sequences</taxon>
        <taxon>metagenomes</taxon>
        <taxon>ecological metagenomes</taxon>
    </lineage>
</organism>
<accession>A0A6J6MH91</accession>
<gene>
    <name evidence="2" type="ORF">UFOPK1773_01018</name>
    <name evidence="3" type="ORF">UFOPK2288_01070</name>
</gene>
<sequence length="463" mass="50112">MAHLEVIPHEGSALIGIARVDITPPVGIYGRMWGASNHDRSEGAHKPLFVTALSIQQSVHDKPALLIAVDAASLGDLDGQEAHWLRERVCTALGLTDSHLMLACSHTHASPWSARSRAQMPGGDLVEQYLHDISDALCKAGKEAIANASQSIVTFGDGKCSLASNRDLLDPHDPTRYLTGFNPDTPADETVLVGRITRISDSHVIGTIVNYACHPTSLGWDNKLASPDYVGAMREIVEAQFPGAPCLFLQGASGDLAPAYQYVADTTIADQHGAQLGYAALGVLASMNPAGEKFEFKRAVESGAPLGYWEPAPYEVPTQVRIGANQVGLPTKPWPTVEELDQQWAQTEDSFAKERIFRKKSIAKLMSGSAGIELTIYGWRIGKVLLVGAQCEVYSMWQSELRKAFPDYAVVAITCVDYEAIGYVVPDQLQDLNLYTAWQPPFGKGVMQALLAGSKEQITKSLS</sequence>
<feature type="domain" description="Neutral/alkaline non-lysosomal ceramidase N-terminal" evidence="1">
    <location>
        <begin position="14"/>
        <end position="241"/>
    </location>
</feature>
<proteinExistence type="predicted"/>
<dbReference type="InterPro" id="IPR031329">
    <property type="entry name" value="NEUT/ALK_ceramidase_N"/>
</dbReference>
<protein>
    <submittedName>
        <fullName evidence="3">Unannotated protein</fullName>
    </submittedName>
</protein>
<dbReference type="EMBL" id="CAEZWS010000071">
    <property type="protein sequence ID" value="CAB4671693.1"/>
    <property type="molecule type" value="Genomic_DNA"/>
</dbReference>
<evidence type="ECO:0000259" key="1">
    <source>
        <dbReference type="Pfam" id="PF04734"/>
    </source>
</evidence>
<dbReference type="AlphaFoldDB" id="A0A6J6MH91"/>
<dbReference type="EMBL" id="CAEZUA010000076">
    <property type="protein sequence ID" value="CAB4594454.1"/>
    <property type="molecule type" value="Genomic_DNA"/>
</dbReference>